<name>A0A4Q0PNH8_9FLAO</name>
<gene>
    <name evidence="1" type="ORF">DSL99_1293</name>
</gene>
<comment type="caution">
    <text evidence="1">The sequence shown here is derived from an EMBL/GenBank/DDBJ whole genome shotgun (WGS) entry which is preliminary data.</text>
</comment>
<reference evidence="1 2" key="1">
    <citation type="submission" date="2018-07" db="EMBL/GenBank/DDBJ databases">
        <title>Leeuwenhoekiella genomics.</title>
        <authorList>
            <person name="Tahon G."/>
            <person name="Willems A."/>
        </authorList>
    </citation>
    <scope>NUCLEOTIDE SEQUENCE [LARGE SCALE GENOMIC DNA]</scope>
    <source>
        <strain evidence="1 2">LMG 1345</strain>
    </source>
</reference>
<dbReference type="RefSeq" id="WP_073098468.1">
    <property type="nucleotide sequence ID" value="NZ_QOVL01000005.1"/>
</dbReference>
<accession>A0A4Q0PNH8</accession>
<proteinExistence type="predicted"/>
<evidence type="ECO:0008006" key="3">
    <source>
        <dbReference type="Google" id="ProtNLM"/>
    </source>
</evidence>
<dbReference type="Proteomes" id="UP000290608">
    <property type="component" value="Unassembled WGS sequence"/>
</dbReference>
<dbReference type="AlphaFoldDB" id="A0A4Q0PNH8"/>
<dbReference type="InterPro" id="IPR032299">
    <property type="entry name" value="DUF4843"/>
</dbReference>
<organism evidence="1 2">
    <name type="scientific">Leeuwenhoekiella marinoflava</name>
    <dbReference type="NCBI Taxonomy" id="988"/>
    <lineage>
        <taxon>Bacteria</taxon>
        <taxon>Pseudomonadati</taxon>
        <taxon>Bacteroidota</taxon>
        <taxon>Flavobacteriia</taxon>
        <taxon>Flavobacteriales</taxon>
        <taxon>Flavobacteriaceae</taxon>
        <taxon>Leeuwenhoekiella</taxon>
    </lineage>
</organism>
<evidence type="ECO:0000313" key="2">
    <source>
        <dbReference type="Proteomes" id="UP000290608"/>
    </source>
</evidence>
<dbReference type="EMBL" id="QOVL01000005">
    <property type="protein sequence ID" value="RXG31991.1"/>
    <property type="molecule type" value="Genomic_DNA"/>
</dbReference>
<protein>
    <recommendedName>
        <fullName evidence="3">DUF4843 domain-containing protein</fullName>
    </recommendedName>
</protein>
<dbReference type="PROSITE" id="PS51257">
    <property type="entry name" value="PROKAR_LIPOPROTEIN"/>
    <property type="match status" value="1"/>
</dbReference>
<dbReference type="Pfam" id="PF16132">
    <property type="entry name" value="DUF4843"/>
    <property type="match status" value="1"/>
</dbReference>
<dbReference type="STRING" id="1122159.SAMN02745246_01350"/>
<sequence>MKIFKLIFSLVFIIVLSSCEKDELTGFSTAPAINFINDSTQYSFIQEPADEHIVEIPVFVTGDSTSYDRFFNVEVLNDPETTASESQYEIVEGIIPSGSFSGNLKVEVRKSPALDESSVAIKLLIVSSDDFVAGAEESNQTKLIWTNKIVIPAWTYFRYFFTAYPSSRAYRIFIEVTGMTTFSLADYREVGPTGAQALGRAYGDYIRAYNAEHPGEPLVHDDGPNAGEEIVPVY</sequence>
<evidence type="ECO:0000313" key="1">
    <source>
        <dbReference type="EMBL" id="RXG31991.1"/>
    </source>
</evidence>